<reference evidence="2 3" key="1">
    <citation type="journal article" date="2017" name="Genome Announc.">
        <title>Draft Genome Sequence of a Sporulating and Motile Strain of Lachnotalea glycerini Isolated from Water in Quebec City, Canada.</title>
        <authorList>
            <person name="Maheux A.F."/>
            <person name="Boudreau D.K."/>
            <person name="Berube E."/>
            <person name="Boissinot M."/>
            <person name="Raymond F."/>
            <person name="Brodeur S."/>
            <person name="Corbeil J."/>
            <person name="Isabel S."/>
            <person name="Omar R.F."/>
            <person name="Bergeron M.G."/>
        </authorList>
    </citation>
    <scope>NUCLEOTIDE SEQUENCE [LARGE SCALE GENOMIC DNA]</scope>
    <source>
        <strain evidence="2 3">CCRI-19302</strain>
    </source>
</reference>
<proteinExistence type="predicted"/>
<dbReference type="GO" id="GO:0005829">
    <property type="term" value="C:cytosol"/>
    <property type="evidence" value="ECO:0007669"/>
    <property type="project" value="TreeGrafter"/>
</dbReference>
<organism evidence="2 3">
    <name type="scientific">Lachnotalea glycerini</name>
    <dbReference type="NCBI Taxonomy" id="1763509"/>
    <lineage>
        <taxon>Bacteria</taxon>
        <taxon>Bacillati</taxon>
        <taxon>Bacillota</taxon>
        <taxon>Clostridia</taxon>
        <taxon>Lachnospirales</taxon>
        <taxon>Lachnospiraceae</taxon>
        <taxon>Lachnotalea</taxon>
    </lineage>
</organism>
<dbReference type="Proteomes" id="UP000216411">
    <property type="component" value="Unassembled WGS sequence"/>
</dbReference>
<dbReference type="GO" id="GO:0003700">
    <property type="term" value="F:DNA-binding transcription factor activity"/>
    <property type="evidence" value="ECO:0007669"/>
    <property type="project" value="TreeGrafter"/>
</dbReference>
<reference evidence="1 4" key="2">
    <citation type="submission" date="2018-05" db="EMBL/GenBank/DDBJ databases">
        <title>Genomic Encyclopedia of Type Strains, Phase IV (KMG-IV): sequencing the most valuable type-strain genomes for metagenomic binning, comparative biology and taxonomic classification.</title>
        <authorList>
            <person name="Goeker M."/>
        </authorList>
    </citation>
    <scope>NUCLEOTIDE SEQUENCE [LARGE SCALE GENOMIC DNA]</scope>
    <source>
        <strain evidence="1 4">DSM 28816</strain>
    </source>
</reference>
<dbReference type="Pfam" id="PF02082">
    <property type="entry name" value="Rrf2"/>
    <property type="match status" value="1"/>
</dbReference>
<dbReference type="Gene3D" id="1.10.10.10">
    <property type="entry name" value="Winged helix-like DNA-binding domain superfamily/Winged helix DNA-binding domain"/>
    <property type="match status" value="1"/>
</dbReference>
<dbReference type="NCBIfam" id="TIGR00738">
    <property type="entry name" value="rrf2_super"/>
    <property type="match status" value="1"/>
</dbReference>
<dbReference type="SUPFAM" id="SSF46785">
    <property type="entry name" value="Winged helix' DNA-binding domain"/>
    <property type="match status" value="1"/>
</dbReference>
<dbReference type="InterPro" id="IPR036390">
    <property type="entry name" value="WH_DNA-bd_sf"/>
</dbReference>
<gene>
    <name evidence="1" type="ORF">C8E03_10695</name>
    <name evidence="2" type="ORF">CG710_005150</name>
</gene>
<dbReference type="EMBL" id="NOKA02000004">
    <property type="protein sequence ID" value="RDY32368.1"/>
    <property type="molecule type" value="Genomic_DNA"/>
</dbReference>
<dbReference type="InterPro" id="IPR030489">
    <property type="entry name" value="TR_Rrf2-type_CS"/>
</dbReference>
<sequence>MLITRECDYAVRIIRALAQGELTSISYICEKEHITMSIAYKIARKLEKAGYLKSYRGNAGGYALNCDLAKTTLYDILTVIDPKLLLIECMQTGYECSLNAPVHPCLVHHEFCRIQSKLNQELKAKSLADILHV</sequence>
<evidence type="ECO:0000313" key="2">
    <source>
        <dbReference type="EMBL" id="RDY32368.1"/>
    </source>
</evidence>
<comment type="caution">
    <text evidence="2">The sequence shown here is derived from an EMBL/GenBank/DDBJ whole genome shotgun (WGS) entry which is preliminary data.</text>
</comment>
<dbReference type="Proteomes" id="UP000247523">
    <property type="component" value="Unassembled WGS sequence"/>
</dbReference>
<evidence type="ECO:0000313" key="1">
    <source>
        <dbReference type="EMBL" id="PXV89444.1"/>
    </source>
</evidence>
<accession>A0A255IJV1</accession>
<dbReference type="RefSeq" id="WP_094376608.1">
    <property type="nucleotide sequence ID" value="NZ_NOKA02000004.1"/>
</dbReference>
<dbReference type="PANTHER" id="PTHR33221:SF2">
    <property type="entry name" value="TRANSCRIPTIONAL REGULATOR"/>
    <property type="match status" value="1"/>
</dbReference>
<evidence type="ECO:0000313" key="4">
    <source>
        <dbReference type="Proteomes" id="UP000247523"/>
    </source>
</evidence>
<dbReference type="InterPro" id="IPR036388">
    <property type="entry name" value="WH-like_DNA-bd_sf"/>
</dbReference>
<evidence type="ECO:0000313" key="3">
    <source>
        <dbReference type="Proteomes" id="UP000216411"/>
    </source>
</evidence>
<dbReference type="OrthoDB" id="9808360at2"/>
<dbReference type="AlphaFoldDB" id="A0A255IJV1"/>
<dbReference type="PANTHER" id="PTHR33221">
    <property type="entry name" value="WINGED HELIX-TURN-HELIX TRANSCRIPTIONAL REGULATOR, RRF2 FAMILY"/>
    <property type="match status" value="1"/>
</dbReference>
<keyword evidence="3" id="KW-1185">Reference proteome</keyword>
<dbReference type="PROSITE" id="PS51197">
    <property type="entry name" value="HTH_RRF2_2"/>
    <property type="match status" value="1"/>
</dbReference>
<dbReference type="EMBL" id="QICS01000006">
    <property type="protein sequence ID" value="PXV89444.1"/>
    <property type="molecule type" value="Genomic_DNA"/>
</dbReference>
<name>A0A255IJV1_9FIRM</name>
<dbReference type="InterPro" id="IPR000944">
    <property type="entry name" value="Tscrpt_reg_Rrf2"/>
</dbReference>
<reference evidence="2" key="3">
    <citation type="submission" date="2018-07" db="EMBL/GenBank/DDBJ databases">
        <authorList>
            <person name="Quirk P.G."/>
            <person name="Krulwich T.A."/>
        </authorList>
    </citation>
    <scope>NUCLEOTIDE SEQUENCE</scope>
    <source>
        <strain evidence="2">CCRI-19302</strain>
    </source>
</reference>
<protein>
    <submittedName>
        <fullName evidence="1 2">Rrf2 family transcriptional regulator</fullName>
    </submittedName>
</protein>
<dbReference type="PROSITE" id="PS01332">
    <property type="entry name" value="HTH_RRF2_1"/>
    <property type="match status" value="1"/>
</dbReference>